<reference evidence="1 2" key="1">
    <citation type="submission" date="2019-03" db="EMBL/GenBank/DDBJ databases">
        <title>Lake Tanganyika Metagenome-Assembled Genomes (MAGs).</title>
        <authorList>
            <person name="Tran P."/>
        </authorList>
    </citation>
    <scope>NUCLEOTIDE SEQUENCE [LARGE SCALE GENOMIC DNA]</scope>
    <source>
        <strain evidence="1">K_DeepCast_65m_m2_236</strain>
    </source>
</reference>
<dbReference type="EMBL" id="VGJX01000905">
    <property type="protein sequence ID" value="MBM3276194.1"/>
    <property type="molecule type" value="Genomic_DNA"/>
</dbReference>
<organism evidence="1 2">
    <name type="scientific">Candidatus Tanganyikabacteria bacterium</name>
    <dbReference type="NCBI Taxonomy" id="2961651"/>
    <lineage>
        <taxon>Bacteria</taxon>
        <taxon>Bacillati</taxon>
        <taxon>Candidatus Sericytochromatia</taxon>
        <taxon>Candidatus Tanganyikabacteria</taxon>
    </lineage>
</organism>
<protein>
    <submittedName>
        <fullName evidence="1">Uncharacterized protein</fullName>
    </submittedName>
</protein>
<accession>A0A937X8P0</accession>
<name>A0A937X8P0_9BACT</name>
<evidence type="ECO:0000313" key="2">
    <source>
        <dbReference type="Proteomes" id="UP000703893"/>
    </source>
</evidence>
<sequence>MTMTTEERLVDERLAHTRTRIPHRVLKVYTGSSNPDLAHEIASLLG</sequence>
<dbReference type="Proteomes" id="UP000703893">
    <property type="component" value="Unassembled WGS sequence"/>
</dbReference>
<proteinExistence type="predicted"/>
<feature type="non-terminal residue" evidence="1">
    <location>
        <position position="46"/>
    </location>
</feature>
<dbReference type="AlphaFoldDB" id="A0A937X8P0"/>
<gene>
    <name evidence="1" type="ORF">FJZ00_13655</name>
</gene>
<comment type="caution">
    <text evidence="1">The sequence shown here is derived from an EMBL/GenBank/DDBJ whole genome shotgun (WGS) entry which is preliminary data.</text>
</comment>
<evidence type="ECO:0000313" key="1">
    <source>
        <dbReference type="EMBL" id="MBM3276194.1"/>
    </source>
</evidence>